<dbReference type="EMBL" id="CACRUH010000101">
    <property type="protein sequence ID" value="VYU83769.1"/>
    <property type="molecule type" value="Genomic_DNA"/>
</dbReference>
<dbReference type="InterPro" id="IPR036890">
    <property type="entry name" value="HATPase_C_sf"/>
</dbReference>
<evidence type="ECO:0000259" key="2">
    <source>
        <dbReference type="Pfam" id="PF14501"/>
    </source>
</evidence>
<dbReference type="InterPro" id="IPR032834">
    <property type="entry name" value="NatK-like_C"/>
</dbReference>
<dbReference type="RefSeq" id="WP_156834670.1">
    <property type="nucleotide sequence ID" value="NZ_CACRUH010000101.1"/>
</dbReference>
<name>A0A6N3I7Q2_9FIRM</name>
<proteinExistence type="predicted"/>
<feature type="transmembrane region" description="Helical" evidence="1">
    <location>
        <begin position="34"/>
        <end position="51"/>
    </location>
</feature>
<dbReference type="SUPFAM" id="SSF55874">
    <property type="entry name" value="ATPase domain of HSP90 chaperone/DNA topoisomerase II/histidine kinase"/>
    <property type="match status" value="1"/>
</dbReference>
<feature type="domain" description="Sensor histidine kinase NatK-like C-terminal" evidence="2">
    <location>
        <begin position="327"/>
        <end position="420"/>
    </location>
</feature>
<feature type="transmembrane region" description="Helical" evidence="1">
    <location>
        <begin position="157"/>
        <end position="175"/>
    </location>
</feature>
<keyword evidence="1" id="KW-1133">Transmembrane helix</keyword>
<dbReference type="AlphaFoldDB" id="A0A6N3I7Q2"/>
<keyword evidence="1" id="KW-0812">Transmembrane</keyword>
<evidence type="ECO:0000256" key="1">
    <source>
        <dbReference type="SAM" id="Phobius"/>
    </source>
</evidence>
<evidence type="ECO:0000313" key="3">
    <source>
        <dbReference type="EMBL" id="VYU83769.1"/>
    </source>
</evidence>
<sequence length="423" mass="48822">MIIFQTVEFAASFVEAMIGILISIKVLGEENIRIRDNIIASFIVAIVIWIINQYKIFSILATIFGVISIAACTCLIYKKKIFDSLILSIADLLLFYIIDFVSLSILGVITQNGDLANMAIEPFSGMRLCHIFLAKILLIFIYCVFIKKIQSNIKIPIRKMLVVVIIGIAAIGYFVKRTFEQSINVEINLVWFLSLSLVLLGIYFANQYILYVREKDQIVMEMERSQLLAETYEKEIQDYQNSQIFFHDLENQYLIIKNYLDSKEYIKAEEYMEKLGFTNPAMPEQQTGIVVLDTLIEYKRKEAERNNIHVDMLLEQINLGLTEQECVALMGNLLDNAIGACKRMENDKRWIKLVIRKVKDMTFIKITNSYEEQPKASEIQCVSTHELHGFGMNSIKRIVDNYKGNMRVDCAMRKFTVVISFFN</sequence>
<dbReference type="Gene3D" id="3.30.565.10">
    <property type="entry name" value="Histidine kinase-like ATPase, C-terminal domain"/>
    <property type="match status" value="1"/>
</dbReference>
<gene>
    <name evidence="3" type="ORF">CHLFYP18_04548</name>
</gene>
<feature type="transmembrane region" description="Helical" evidence="1">
    <location>
        <begin position="187"/>
        <end position="205"/>
    </location>
</feature>
<feature type="transmembrane region" description="Helical" evidence="1">
    <location>
        <begin position="6"/>
        <end position="27"/>
    </location>
</feature>
<dbReference type="Pfam" id="PF14501">
    <property type="entry name" value="HATPase_c_5"/>
    <property type="match status" value="1"/>
</dbReference>
<organism evidence="3">
    <name type="scientific">Hungatella hathewayi</name>
    <dbReference type="NCBI Taxonomy" id="154046"/>
    <lineage>
        <taxon>Bacteria</taxon>
        <taxon>Bacillati</taxon>
        <taxon>Bacillota</taxon>
        <taxon>Clostridia</taxon>
        <taxon>Lachnospirales</taxon>
        <taxon>Lachnospiraceae</taxon>
        <taxon>Hungatella</taxon>
    </lineage>
</organism>
<accession>A0A6N3I7Q2</accession>
<feature type="transmembrane region" description="Helical" evidence="1">
    <location>
        <begin position="57"/>
        <end position="77"/>
    </location>
</feature>
<protein>
    <recommendedName>
        <fullName evidence="2">Sensor histidine kinase NatK-like C-terminal domain-containing protein</fullName>
    </recommendedName>
</protein>
<keyword evidence="1" id="KW-0472">Membrane</keyword>
<feature type="transmembrane region" description="Helical" evidence="1">
    <location>
        <begin position="84"/>
        <end position="105"/>
    </location>
</feature>
<feature type="transmembrane region" description="Helical" evidence="1">
    <location>
        <begin position="125"/>
        <end position="145"/>
    </location>
</feature>
<reference evidence="3" key="1">
    <citation type="submission" date="2019-11" db="EMBL/GenBank/DDBJ databases">
        <authorList>
            <person name="Feng L."/>
        </authorList>
    </citation>
    <scope>NUCLEOTIDE SEQUENCE</scope>
    <source>
        <strain evidence="3">ChathewayiLFYP18</strain>
    </source>
</reference>